<accession>A0AAD3TS72</accession>
<reference evidence="1" key="2">
    <citation type="submission" date="2023-06" db="EMBL/GenBank/DDBJ databases">
        <authorList>
            <person name="Kobayashi Y."/>
            <person name="Kayamori A."/>
            <person name="Aoki K."/>
            <person name="Shiwa Y."/>
            <person name="Fujita N."/>
            <person name="Sugita T."/>
            <person name="Iwasaki W."/>
            <person name="Tanaka N."/>
            <person name="Takashima M."/>
        </authorList>
    </citation>
    <scope>NUCLEOTIDE SEQUENCE</scope>
    <source>
        <strain evidence="1">HIS016</strain>
    </source>
</reference>
<name>A0AAD3TS72_9TREE</name>
<evidence type="ECO:0000313" key="1">
    <source>
        <dbReference type="EMBL" id="GMK55877.1"/>
    </source>
</evidence>
<gene>
    <name evidence="1" type="ORF">CspeluHIS016_0209330</name>
</gene>
<evidence type="ECO:0008006" key="3">
    <source>
        <dbReference type="Google" id="ProtNLM"/>
    </source>
</evidence>
<reference evidence="1" key="1">
    <citation type="journal article" date="2023" name="BMC Genomics">
        <title>Chromosome-level genome assemblies of Cutaneotrichosporon spp. (Trichosporonales, Basidiomycota) reveal imbalanced evolution between nucleotide sequences and chromosome synteny.</title>
        <authorList>
            <person name="Kobayashi Y."/>
            <person name="Kayamori A."/>
            <person name="Aoki K."/>
            <person name="Shiwa Y."/>
            <person name="Matsutani M."/>
            <person name="Fujita N."/>
            <person name="Sugita T."/>
            <person name="Iwasaki W."/>
            <person name="Tanaka N."/>
            <person name="Takashima M."/>
        </authorList>
    </citation>
    <scope>NUCLEOTIDE SEQUENCE</scope>
    <source>
        <strain evidence="1">HIS016</strain>
    </source>
</reference>
<proteinExistence type="predicted"/>
<protein>
    <recommendedName>
        <fullName evidence="3">Cysteine-rich transmembrane CYSTM domain-containing protein</fullName>
    </recommendedName>
</protein>
<dbReference type="EMBL" id="BTCM01000002">
    <property type="protein sequence ID" value="GMK55877.1"/>
    <property type="molecule type" value="Genomic_DNA"/>
</dbReference>
<dbReference type="AlphaFoldDB" id="A0AAD3TS72"/>
<organism evidence="1 2">
    <name type="scientific">Cutaneotrichosporon spelunceum</name>
    <dbReference type="NCBI Taxonomy" id="1672016"/>
    <lineage>
        <taxon>Eukaryota</taxon>
        <taxon>Fungi</taxon>
        <taxon>Dikarya</taxon>
        <taxon>Basidiomycota</taxon>
        <taxon>Agaricomycotina</taxon>
        <taxon>Tremellomycetes</taxon>
        <taxon>Trichosporonales</taxon>
        <taxon>Trichosporonaceae</taxon>
        <taxon>Cutaneotrichosporon</taxon>
    </lineage>
</organism>
<comment type="caution">
    <text evidence="1">The sequence shown here is derived from an EMBL/GenBank/DDBJ whole genome shotgun (WGS) entry which is preliminary data.</text>
</comment>
<sequence>MDKNQNMYQASDGKWYPVEHMPQGYSQQGNYGGGYGQQSQMQYGGMQQQPIYVQQQQRPSGGGGTGAAAGVGCCAALCGMLLCFDLGACLF</sequence>
<dbReference type="Proteomes" id="UP001222932">
    <property type="component" value="Unassembled WGS sequence"/>
</dbReference>
<keyword evidence="2" id="KW-1185">Reference proteome</keyword>
<evidence type="ECO:0000313" key="2">
    <source>
        <dbReference type="Proteomes" id="UP001222932"/>
    </source>
</evidence>